<name>A0ABY7M7F6_9CHLR</name>
<dbReference type="EMBL" id="CP115149">
    <property type="protein sequence ID" value="WBL36457.1"/>
    <property type="molecule type" value="Genomic_DNA"/>
</dbReference>
<sequence length="84" mass="9041">MRHIAPRWTSFSSEAMAASHRSRCSGVPVAAMAAAARPELLMARAMPAQPQESSSAMMEGMSDEPEPSRSEPCFEMPKPMAAAF</sequence>
<accession>A0ABY7M7F6</accession>
<organism evidence="2 3">
    <name type="scientific">Tepidiforma flava</name>
    <dbReference type="NCBI Taxonomy" id="3004094"/>
    <lineage>
        <taxon>Bacteria</taxon>
        <taxon>Bacillati</taxon>
        <taxon>Chloroflexota</taxon>
        <taxon>Tepidiformia</taxon>
        <taxon>Tepidiformales</taxon>
        <taxon>Tepidiformaceae</taxon>
        <taxon>Tepidiforma</taxon>
    </lineage>
</organism>
<evidence type="ECO:0000256" key="1">
    <source>
        <dbReference type="SAM" id="MobiDB-lite"/>
    </source>
</evidence>
<feature type="region of interest" description="Disordered" evidence="1">
    <location>
        <begin position="46"/>
        <end position="76"/>
    </location>
</feature>
<keyword evidence="3" id="KW-1185">Reference proteome</keyword>
<reference evidence="2 3" key="1">
    <citation type="journal article" date="2023" name="ISME J.">
        <title>Thermophilic Dehalococcoidia with unusual traits shed light on an unexpected past.</title>
        <authorList>
            <person name="Palmer M."/>
            <person name="Covington J.K."/>
            <person name="Zhou E.M."/>
            <person name="Thomas S.C."/>
            <person name="Habib N."/>
            <person name="Seymour C.O."/>
            <person name="Lai D."/>
            <person name="Johnston J."/>
            <person name="Hashimi A."/>
            <person name="Jiao J.Y."/>
            <person name="Muok A.R."/>
            <person name="Liu L."/>
            <person name="Xian W.D."/>
            <person name="Zhi X.Y."/>
            <person name="Li M.M."/>
            <person name="Silva L.P."/>
            <person name="Bowen B.P."/>
            <person name="Louie K."/>
            <person name="Briegel A."/>
            <person name="Pett-Ridge J."/>
            <person name="Weber P.K."/>
            <person name="Tocheva E.I."/>
            <person name="Woyke T."/>
            <person name="Northen T.R."/>
            <person name="Mayali X."/>
            <person name="Li W.J."/>
            <person name="Hedlund B.P."/>
        </authorList>
    </citation>
    <scope>NUCLEOTIDE SEQUENCE [LARGE SCALE GENOMIC DNA]</scope>
    <source>
        <strain evidence="2 3">YIM 72310</strain>
    </source>
</reference>
<protein>
    <submittedName>
        <fullName evidence="2">Uncharacterized protein</fullName>
    </submittedName>
</protein>
<evidence type="ECO:0000313" key="3">
    <source>
        <dbReference type="Proteomes" id="UP001212803"/>
    </source>
</evidence>
<dbReference type="Proteomes" id="UP001212803">
    <property type="component" value="Chromosome"/>
</dbReference>
<gene>
    <name evidence="2" type="ORF">O0235_02495</name>
</gene>
<proteinExistence type="predicted"/>
<evidence type="ECO:0000313" key="2">
    <source>
        <dbReference type="EMBL" id="WBL36457.1"/>
    </source>
</evidence>